<proteinExistence type="predicted"/>
<evidence type="ECO:0000313" key="3">
    <source>
        <dbReference type="Proteomes" id="UP000051697"/>
    </source>
</evidence>
<dbReference type="PATRIC" id="fig|1423778.4.peg.1621"/>
<dbReference type="Proteomes" id="UP000051697">
    <property type="component" value="Unassembled WGS sequence"/>
</dbReference>
<dbReference type="OrthoDB" id="2329963at2"/>
<gene>
    <name evidence="2" type="ORF">FC70_GL001584</name>
</gene>
<keyword evidence="3" id="KW-1185">Reference proteome</keyword>
<dbReference type="STRING" id="1423778.FC70_GL001584"/>
<comment type="caution">
    <text evidence="2">The sequence shown here is derived from an EMBL/GenBank/DDBJ whole genome shotgun (WGS) entry which is preliminary data.</text>
</comment>
<protein>
    <submittedName>
        <fullName evidence="2">Uncharacterized protein</fullName>
    </submittedName>
</protein>
<accession>A0A0R1RED9</accession>
<keyword evidence="1" id="KW-1133">Transmembrane helix</keyword>
<feature type="transmembrane region" description="Helical" evidence="1">
    <location>
        <begin position="46"/>
        <end position="67"/>
    </location>
</feature>
<sequence>MKKLSLKKLSVNLGNFDLVIITHAVLMGIITPLMVEYVPVIKVRLIGVPIILMLLNFIYSAVIGIWIQKHQSNGLQVFIFPVIFFIMSYLVLPKYMFYFGPIYLLISYLSWSMSRSKEE</sequence>
<feature type="transmembrane region" description="Helical" evidence="1">
    <location>
        <begin position="97"/>
        <end position="114"/>
    </location>
</feature>
<dbReference type="EMBL" id="AZFE01000032">
    <property type="protein sequence ID" value="KRL54782.1"/>
    <property type="molecule type" value="Genomic_DNA"/>
</dbReference>
<organism evidence="2 3">
    <name type="scientific">Paucilactobacillus oligofermentans DSM 15707 = LMG 22743</name>
    <dbReference type="NCBI Taxonomy" id="1423778"/>
    <lineage>
        <taxon>Bacteria</taxon>
        <taxon>Bacillati</taxon>
        <taxon>Bacillota</taxon>
        <taxon>Bacilli</taxon>
        <taxon>Lactobacillales</taxon>
        <taxon>Lactobacillaceae</taxon>
        <taxon>Paucilactobacillus</taxon>
    </lineage>
</organism>
<name>A0A0R1RED9_9LACO</name>
<reference evidence="2 3" key="1">
    <citation type="journal article" date="2015" name="Genome Announc.">
        <title>Expanding the biotechnology potential of lactobacilli through comparative genomics of 213 strains and associated genera.</title>
        <authorList>
            <person name="Sun Z."/>
            <person name="Harris H.M."/>
            <person name="McCann A."/>
            <person name="Guo C."/>
            <person name="Argimon S."/>
            <person name="Zhang W."/>
            <person name="Yang X."/>
            <person name="Jeffery I.B."/>
            <person name="Cooney J.C."/>
            <person name="Kagawa T.F."/>
            <person name="Liu W."/>
            <person name="Song Y."/>
            <person name="Salvetti E."/>
            <person name="Wrobel A."/>
            <person name="Rasinkangas P."/>
            <person name="Parkhill J."/>
            <person name="Rea M.C."/>
            <person name="O'Sullivan O."/>
            <person name="Ritari J."/>
            <person name="Douillard F.P."/>
            <person name="Paul Ross R."/>
            <person name="Yang R."/>
            <person name="Briner A.E."/>
            <person name="Felis G.E."/>
            <person name="de Vos W.M."/>
            <person name="Barrangou R."/>
            <person name="Klaenhammer T.R."/>
            <person name="Caufield P.W."/>
            <person name="Cui Y."/>
            <person name="Zhang H."/>
            <person name="O'Toole P.W."/>
        </authorList>
    </citation>
    <scope>NUCLEOTIDE SEQUENCE [LARGE SCALE GENOMIC DNA]</scope>
    <source>
        <strain evidence="2 3">DSM 15707</strain>
    </source>
</reference>
<evidence type="ECO:0000313" key="2">
    <source>
        <dbReference type="EMBL" id="KRL54782.1"/>
    </source>
</evidence>
<feature type="transmembrane region" description="Helical" evidence="1">
    <location>
        <begin position="74"/>
        <end position="91"/>
    </location>
</feature>
<dbReference type="RefSeq" id="WP_057890498.1">
    <property type="nucleotide sequence ID" value="NZ_AZFE01000032.1"/>
</dbReference>
<keyword evidence="1" id="KW-0472">Membrane</keyword>
<feature type="transmembrane region" description="Helical" evidence="1">
    <location>
        <begin position="12"/>
        <end position="34"/>
    </location>
</feature>
<keyword evidence="1" id="KW-0812">Transmembrane</keyword>
<dbReference type="AlphaFoldDB" id="A0A0R1RED9"/>
<dbReference type="KEGG" id="lol:LACOL_0995"/>
<evidence type="ECO:0000256" key="1">
    <source>
        <dbReference type="SAM" id="Phobius"/>
    </source>
</evidence>